<evidence type="ECO:0000259" key="2">
    <source>
        <dbReference type="PROSITE" id="PS50106"/>
    </source>
</evidence>
<accession>A0ABP9S1K3</accession>
<dbReference type="InterPro" id="IPR041489">
    <property type="entry name" value="PDZ_6"/>
</dbReference>
<dbReference type="PROSITE" id="PS50106">
    <property type="entry name" value="PDZ"/>
    <property type="match status" value="1"/>
</dbReference>
<dbReference type="Pfam" id="PF17820">
    <property type="entry name" value="PDZ_6"/>
    <property type="match status" value="1"/>
</dbReference>
<dbReference type="SUPFAM" id="SSF50156">
    <property type="entry name" value="PDZ domain-like"/>
    <property type="match status" value="1"/>
</dbReference>
<comment type="caution">
    <text evidence="3">The sequence shown here is derived from an EMBL/GenBank/DDBJ whole genome shotgun (WGS) entry which is preliminary data.</text>
</comment>
<proteinExistence type="predicted"/>
<dbReference type="Proteomes" id="UP001501600">
    <property type="component" value="Unassembled WGS sequence"/>
</dbReference>
<organism evidence="3 4">
    <name type="scientific">Ferrimonas gelatinilytica</name>
    <dbReference type="NCBI Taxonomy" id="1255257"/>
    <lineage>
        <taxon>Bacteria</taxon>
        <taxon>Pseudomonadati</taxon>
        <taxon>Pseudomonadota</taxon>
        <taxon>Gammaproteobacteria</taxon>
        <taxon>Alteromonadales</taxon>
        <taxon>Ferrimonadaceae</taxon>
        <taxon>Ferrimonas</taxon>
    </lineage>
</organism>
<keyword evidence="1" id="KW-0732">Signal</keyword>
<feature type="domain" description="PDZ" evidence="2">
    <location>
        <begin position="142"/>
        <end position="209"/>
    </location>
</feature>
<protein>
    <recommendedName>
        <fullName evidence="2">PDZ domain-containing protein</fullName>
    </recommendedName>
</protein>
<dbReference type="RefSeq" id="WP_345316145.1">
    <property type="nucleotide sequence ID" value="NZ_BAABLF010000006.1"/>
</dbReference>
<name>A0ABP9S1K3_9GAMM</name>
<evidence type="ECO:0000313" key="3">
    <source>
        <dbReference type="EMBL" id="GAA5189513.1"/>
    </source>
</evidence>
<sequence length="380" mass="43551">MLRILLASSVILLTSCVSTPMVQNPYQKFYYNKVDSDSDTIVNHNGPVKLIEIYSCEANKNPRELELGILRGIKLVGQSTFANSRNLSISEEFESNKIRYIQEQANIVGAGLVLYCDFYDESQKKYNWWAFYFVNGVSEIRIGFQSRYDNDSMIVNHIIEGSSAWNAGLEKEDRIISIEGESCESHDDKCAEILKGNELPISAVIERDQIEKKLIFEFSPPVLMHGDVNDNNLFMPTSNKLASKRYDRFENVYFIESEPYQGTLLRAKIDGDTKEIRALQVYVDINSFSEWKHFDKAFTDDSVPRKLVNIDSSVDCDKIRLRYSNICLLTEVVGVYIDIDYLRSRHNTGFELKLSGKQSKVITVAQFQVAQMLRTIDNNL</sequence>
<dbReference type="InterPro" id="IPR036034">
    <property type="entry name" value="PDZ_sf"/>
</dbReference>
<dbReference type="SMART" id="SM00228">
    <property type="entry name" value="PDZ"/>
    <property type="match status" value="1"/>
</dbReference>
<gene>
    <name evidence="3" type="ORF">GCM10025772_12080</name>
</gene>
<evidence type="ECO:0000256" key="1">
    <source>
        <dbReference type="SAM" id="SignalP"/>
    </source>
</evidence>
<evidence type="ECO:0000313" key="4">
    <source>
        <dbReference type="Proteomes" id="UP001501600"/>
    </source>
</evidence>
<feature type="chain" id="PRO_5046220979" description="PDZ domain-containing protein" evidence="1">
    <location>
        <begin position="21"/>
        <end position="380"/>
    </location>
</feature>
<dbReference type="Gene3D" id="2.30.42.10">
    <property type="match status" value="1"/>
</dbReference>
<reference evidence="4" key="1">
    <citation type="journal article" date="2019" name="Int. J. Syst. Evol. Microbiol.">
        <title>The Global Catalogue of Microorganisms (GCM) 10K type strain sequencing project: providing services to taxonomists for standard genome sequencing and annotation.</title>
        <authorList>
            <consortium name="The Broad Institute Genomics Platform"/>
            <consortium name="The Broad Institute Genome Sequencing Center for Infectious Disease"/>
            <person name="Wu L."/>
            <person name="Ma J."/>
        </authorList>
    </citation>
    <scope>NUCLEOTIDE SEQUENCE [LARGE SCALE GENOMIC DNA]</scope>
    <source>
        <strain evidence="4">JCM 18720</strain>
    </source>
</reference>
<keyword evidence="4" id="KW-1185">Reference proteome</keyword>
<dbReference type="EMBL" id="BAABLF010000006">
    <property type="protein sequence ID" value="GAA5189513.1"/>
    <property type="molecule type" value="Genomic_DNA"/>
</dbReference>
<dbReference type="InterPro" id="IPR001478">
    <property type="entry name" value="PDZ"/>
</dbReference>
<dbReference type="PROSITE" id="PS51257">
    <property type="entry name" value="PROKAR_LIPOPROTEIN"/>
    <property type="match status" value="1"/>
</dbReference>
<feature type="signal peptide" evidence="1">
    <location>
        <begin position="1"/>
        <end position="20"/>
    </location>
</feature>